<gene>
    <name evidence="1" type="ORF">ECPE_LOCUS8010</name>
</gene>
<dbReference type="WBParaSite" id="ECPE_0000803201-mRNA-1">
    <property type="protein sequence ID" value="ECPE_0000803201-mRNA-1"/>
    <property type="gene ID" value="ECPE_0000803201"/>
</dbReference>
<reference evidence="3" key="1">
    <citation type="submission" date="2016-06" db="UniProtKB">
        <authorList>
            <consortium name="WormBaseParasite"/>
        </authorList>
    </citation>
    <scope>IDENTIFICATION</scope>
</reference>
<organism evidence="3">
    <name type="scientific">Echinostoma caproni</name>
    <dbReference type="NCBI Taxonomy" id="27848"/>
    <lineage>
        <taxon>Eukaryota</taxon>
        <taxon>Metazoa</taxon>
        <taxon>Spiralia</taxon>
        <taxon>Lophotrochozoa</taxon>
        <taxon>Platyhelminthes</taxon>
        <taxon>Trematoda</taxon>
        <taxon>Digenea</taxon>
        <taxon>Plagiorchiida</taxon>
        <taxon>Echinostomata</taxon>
        <taxon>Echinostomatoidea</taxon>
        <taxon>Echinostomatidae</taxon>
        <taxon>Echinostoma</taxon>
    </lineage>
</organism>
<dbReference type="OrthoDB" id="5875367at2759"/>
<accession>A0A183AM25</accession>
<dbReference type="Proteomes" id="UP000272942">
    <property type="component" value="Unassembled WGS sequence"/>
</dbReference>
<sequence>MENSSTTDYAPQPPVSCPFRITVTTSSFELEQLISRIRAEHASRVCDQDRPADSPPPVLLNGLHTCGDLSTTILRLFTEMDCARAVLSYAVLEAACHSIGDYMRRLRLAVTTGNTTHLHVHGYRALLELLLQYRSISLGDSNDIPVIKAIRCSVKHSASMDFCAYSKRLLDRMAQVQKPVAGSSWLETMFRPFTTEEVQAAILTTGHSNQSPDTMWLPIVRYHVLRLMLTPVVEAILLLDRLILLQEQGTWKPSESVLCNLLVGWKCSL</sequence>
<name>A0A183AM25_9TREM</name>
<protein>
    <submittedName>
        <fullName evidence="3">ANK_REP_REGION domain-containing protein</fullName>
    </submittedName>
</protein>
<dbReference type="AlphaFoldDB" id="A0A183AM25"/>
<dbReference type="PANTHER" id="PTHR12496">
    <property type="entry name" value="CGI-41 METHYLTRANSFERASE"/>
    <property type="match status" value="1"/>
</dbReference>
<reference evidence="1 2" key="2">
    <citation type="submission" date="2018-11" db="EMBL/GenBank/DDBJ databases">
        <authorList>
            <consortium name="Pathogen Informatics"/>
        </authorList>
    </citation>
    <scope>NUCLEOTIDE SEQUENCE [LARGE SCALE GENOMIC DNA]</scope>
    <source>
        <strain evidence="1 2">Egypt</strain>
    </source>
</reference>
<keyword evidence="2" id="KW-1185">Reference proteome</keyword>
<evidence type="ECO:0000313" key="3">
    <source>
        <dbReference type="WBParaSite" id="ECPE_0000803201-mRNA-1"/>
    </source>
</evidence>
<dbReference type="InterPro" id="IPR052220">
    <property type="entry name" value="METTL25"/>
</dbReference>
<proteinExistence type="predicted"/>
<dbReference type="EMBL" id="UZAN01045394">
    <property type="protein sequence ID" value="VDP82556.1"/>
    <property type="molecule type" value="Genomic_DNA"/>
</dbReference>
<evidence type="ECO:0000313" key="1">
    <source>
        <dbReference type="EMBL" id="VDP82556.1"/>
    </source>
</evidence>
<evidence type="ECO:0000313" key="2">
    <source>
        <dbReference type="Proteomes" id="UP000272942"/>
    </source>
</evidence>
<dbReference type="PANTHER" id="PTHR12496:SF2">
    <property type="entry name" value="METHYLTRANSFERASE-LIKE PROTEIN 25B"/>
    <property type="match status" value="1"/>
</dbReference>